<keyword evidence="1" id="KW-0812">Transmembrane</keyword>
<feature type="transmembrane region" description="Helical" evidence="1">
    <location>
        <begin position="38"/>
        <end position="59"/>
    </location>
</feature>
<proteinExistence type="predicted"/>
<reference evidence="2 3" key="1">
    <citation type="submission" date="2019-03" db="EMBL/GenBank/DDBJ databases">
        <title>Genomic Encyclopedia of Archaeal and Bacterial Type Strains, Phase II (KMG-II): from individual species to whole genera.</title>
        <authorList>
            <person name="Goeker M."/>
        </authorList>
    </citation>
    <scope>NUCLEOTIDE SEQUENCE [LARGE SCALE GENOMIC DNA]</scope>
    <source>
        <strain evidence="2 3">DSM 25687</strain>
    </source>
</reference>
<feature type="transmembrane region" description="Helical" evidence="1">
    <location>
        <begin position="7"/>
        <end position="26"/>
    </location>
</feature>
<comment type="caution">
    <text evidence="2">The sequence shown here is derived from an EMBL/GenBank/DDBJ whole genome shotgun (WGS) entry which is preliminary data.</text>
</comment>
<evidence type="ECO:0008006" key="4">
    <source>
        <dbReference type="Google" id="ProtNLM"/>
    </source>
</evidence>
<dbReference type="Proteomes" id="UP000295260">
    <property type="component" value="Unassembled WGS sequence"/>
</dbReference>
<dbReference type="RefSeq" id="WP_133531778.1">
    <property type="nucleotide sequence ID" value="NZ_SNXR01000011.1"/>
</dbReference>
<keyword evidence="1" id="KW-1133">Transmembrane helix</keyword>
<accession>A0A4V3CSI7</accession>
<keyword evidence="3" id="KW-1185">Reference proteome</keyword>
<feature type="transmembrane region" description="Helical" evidence="1">
    <location>
        <begin position="178"/>
        <end position="202"/>
    </location>
</feature>
<keyword evidence="1" id="KW-0472">Membrane</keyword>
<name>A0A4V3CSI7_9FLAO</name>
<dbReference type="EMBL" id="SNXR01000011">
    <property type="protein sequence ID" value="TDP60812.1"/>
    <property type="molecule type" value="Genomic_DNA"/>
</dbReference>
<feature type="transmembrane region" description="Helical" evidence="1">
    <location>
        <begin position="80"/>
        <end position="99"/>
    </location>
</feature>
<feature type="transmembrane region" description="Helical" evidence="1">
    <location>
        <begin position="111"/>
        <end position="127"/>
    </location>
</feature>
<organism evidence="2 3">
    <name type="scientific">Flavobacterium dankookense</name>
    <dbReference type="NCBI Taxonomy" id="706186"/>
    <lineage>
        <taxon>Bacteria</taxon>
        <taxon>Pseudomonadati</taxon>
        <taxon>Bacteroidota</taxon>
        <taxon>Flavobacteriia</taxon>
        <taxon>Flavobacteriales</taxon>
        <taxon>Flavobacteriaceae</taxon>
        <taxon>Flavobacterium</taxon>
    </lineage>
</organism>
<dbReference type="AlphaFoldDB" id="A0A4V3CSI7"/>
<evidence type="ECO:0000256" key="1">
    <source>
        <dbReference type="SAM" id="Phobius"/>
    </source>
</evidence>
<gene>
    <name evidence="2" type="ORF">BC748_0412</name>
</gene>
<evidence type="ECO:0000313" key="3">
    <source>
        <dbReference type="Proteomes" id="UP000295260"/>
    </source>
</evidence>
<sequence length="213" mass="24659">MVKNNILLIGAVLGWFAVITQYILMIDNRIASVPETTIRFFSFFTILTNLIVAIYFTVLRLKKTTSLLFRLEKPGVLSAVTLYISIVGLVYQVVLRSIWSPTGMQKLVDELLHSIIPLFVIVFWYVYENHKENQWKFIPSWLIYPSLYLVYILVRGNFSNFYPYPFVNVTQLGLQQVLINSGVLVLVFILAAVIFISISRWISKNPSHSRQFE</sequence>
<dbReference type="OrthoDB" id="9809977at2"/>
<evidence type="ECO:0000313" key="2">
    <source>
        <dbReference type="EMBL" id="TDP60812.1"/>
    </source>
</evidence>
<protein>
    <recommendedName>
        <fullName evidence="4">FAR-17a/AIG1-like protein</fullName>
    </recommendedName>
</protein>
<feature type="transmembrane region" description="Helical" evidence="1">
    <location>
        <begin position="139"/>
        <end position="158"/>
    </location>
</feature>
<dbReference type="NCBIfam" id="NF038065">
    <property type="entry name" value="Pr6Pr"/>
    <property type="match status" value="1"/>
</dbReference>
<dbReference type="InterPro" id="IPR049713">
    <property type="entry name" value="Pr6Pr-like"/>
</dbReference>